<name>A0ABN2SP14_9MICO</name>
<dbReference type="Proteomes" id="UP001500326">
    <property type="component" value="Unassembled WGS sequence"/>
</dbReference>
<dbReference type="EMBL" id="BAAAOH010000001">
    <property type="protein sequence ID" value="GAA1989891.1"/>
    <property type="molecule type" value="Genomic_DNA"/>
</dbReference>
<sequence>MNEYDREQRAETHDRSSAPADRRDRVDSSPGDEMSEFARHGDPSLAKQPLSRSGAERVRTEIVWMRPTDFVPVVTGRVAGQGIDLESSIARRARALPTQGVAATRGAIRDRARQLPPVTAFGSGRPAHDAVRRFGIGRS</sequence>
<proteinExistence type="predicted"/>
<feature type="compositionally biased region" description="Basic and acidic residues" evidence="1">
    <location>
        <begin position="1"/>
        <end position="27"/>
    </location>
</feature>
<reference evidence="2 3" key="1">
    <citation type="journal article" date="2019" name="Int. J. Syst. Evol. Microbiol.">
        <title>The Global Catalogue of Microorganisms (GCM) 10K type strain sequencing project: providing services to taxonomists for standard genome sequencing and annotation.</title>
        <authorList>
            <consortium name="The Broad Institute Genomics Platform"/>
            <consortium name="The Broad Institute Genome Sequencing Center for Infectious Disease"/>
            <person name="Wu L."/>
            <person name="Ma J."/>
        </authorList>
    </citation>
    <scope>NUCLEOTIDE SEQUENCE [LARGE SCALE GENOMIC DNA]</scope>
    <source>
        <strain evidence="2 3">JCM 14902</strain>
    </source>
</reference>
<organism evidence="2 3">
    <name type="scientific">Microbacterium pumilum</name>
    <dbReference type="NCBI Taxonomy" id="344165"/>
    <lineage>
        <taxon>Bacteria</taxon>
        <taxon>Bacillati</taxon>
        <taxon>Actinomycetota</taxon>
        <taxon>Actinomycetes</taxon>
        <taxon>Micrococcales</taxon>
        <taxon>Microbacteriaceae</taxon>
        <taxon>Microbacterium</taxon>
    </lineage>
</organism>
<protein>
    <submittedName>
        <fullName evidence="2">Uncharacterized protein</fullName>
    </submittedName>
</protein>
<comment type="caution">
    <text evidence="2">The sequence shown here is derived from an EMBL/GenBank/DDBJ whole genome shotgun (WGS) entry which is preliminary data.</text>
</comment>
<evidence type="ECO:0000313" key="3">
    <source>
        <dbReference type="Proteomes" id="UP001500326"/>
    </source>
</evidence>
<keyword evidence="3" id="KW-1185">Reference proteome</keyword>
<accession>A0ABN2SP14</accession>
<evidence type="ECO:0000256" key="1">
    <source>
        <dbReference type="SAM" id="MobiDB-lite"/>
    </source>
</evidence>
<gene>
    <name evidence="2" type="ORF">GCM10009777_26420</name>
</gene>
<feature type="region of interest" description="Disordered" evidence="1">
    <location>
        <begin position="1"/>
        <end position="57"/>
    </location>
</feature>
<evidence type="ECO:0000313" key="2">
    <source>
        <dbReference type="EMBL" id="GAA1989891.1"/>
    </source>
</evidence>